<feature type="region of interest" description="Disordered" evidence="1">
    <location>
        <begin position="1016"/>
        <end position="1040"/>
    </location>
</feature>
<accession>A0A812U9U6</accession>
<dbReference type="EMBL" id="CAJNDS010002695">
    <property type="protein sequence ID" value="CAE7566790.1"/>
    <property type="molecule type" value="Genomic_DNA"/>
</dbReference>
<dbReference type="PANTHER" id="PTHR33050:SF7">
    <property type="entry name" value="RIBONUCLEASE H"/>
    <property type="match status" value="1"/>
</dbReference>
<reference evidence="2" key="1">
    <citation type="submission" date="2021-02" db="EMBL/GenBank/DDBJ databases">
        <authorList>
            <person name="Dougan E. K."/>
            <person name="Rhodes N."/>
            <person name="Thang M."/>
            <person name="Chan C."/>
        </authorList>
    </citation>
    <scope>NUCLEOTIDE SEQUENCE</scope>
</reference>
<name>A0A812U9U6_9DINO</name>
<sequence length="1040" mass="115915">MPANATLEQVFDMVDNGEFVNMSLSEFASKENAAQEPVAAVIDRSTGAIKVKKGHIQVPMPTNAEELRVRLRVVAHSFVLSSLRYPHVAVLKGIAPSHFHNYADYLLGDFVLGLHARDSTGGIVSSPSFDLVVAYEYQLRKHVTKLLNAGQTLVAALETSMADPVLKERYFVTPSAFRLAELATVGNSRRERSRSRRVRRDLGLTRAFGKGQSKGKFAALKRLTEDGQQICFAFNNPHEKCRGKCGSASDPEAGGGAQRAVPVEGGVDRNALAAPCALASAKDGDRSSGESQRQMAGPQGPENVRSAQEQHLTGAGGPVRISDTSLFCPTSAPMKALYKGKWRTINDGGGLCSPGRWPVSARRWQKSEAWAKFQAVLRKGFLRWVLETSGARKDGKDAVAETFWRMAGGKMTSSPFHGSAAATAGEADALLLEFGIDARRRPTDQCSEINFRRLAGGLELLRDPDYAYLVEIAERGVRIGVGSDMPRVPAVFEEKTKWNREFVDTDMEPEQIAANYASAREHMSVVRRQVEEEVQKGLVERMSLEEARARFPGRLAIAALGAVPKDVQSDKPDLVRVVFDGSYSTDINSRIKVLDQVRSPIIDDIGALQRQIRQDVCEKGQCARFALLYDIAMAHRLVPVCPEDWGLQAFSLDDPDEVFVHRRGTFGIASAGYWWARVASGAVRLCHALADCDLAVYHLLYSDDGWLTSMGDHFWRRMLFWLFVLEVFEIPISWRKVRGGTEVQWIGYQLSVATFSRGISSKKVKWFTEWLHKHVAAGGVMGRDFQAVLGRLSFVGGALQHVRPFLGPLFAWNSVLRPEKFAKFPLAVLLVLRLIQEEISRCPMQVVERIPVEEGDFFRVDAKADKTSEDSPFAKGEPFRVIASLELLAVVVAVIVFGQDQRWWHRRGQLWLPAITDNLGNSFVLERFMSCAFPLSMVLMELSAQLGHMDLHLQLNWVPRDQNTEADALTNECFDEFNPDLRIPVCFESLPFLVLTQLMQAAQELDDSIQFAKTSKEAKAKDPLPRPKRRKTSLRWTEPW</sequence>
<dbReference type="PANTHER" id="PTHR33050">
    <property type="entry name" value="REVERSE TRANSCRIPTASE DOMAIN-CONTAINING PROTEIN"/>
    <property type="match status" value="1"/>
</dbReference>
<comment type="caution">
    <text evidence="2">The sequence shown here is derived from an EMBL/GenBank/DDBJ whole genome shotgun (WGS) entry which is preliminary data.</text>
</comment>
<proteinExistence type="predicted"/>
<dbReference type="InterPro" id="IPR043502">
    <property type="entry name" value="DNA/RNA_pol_sf"/>
</dbReference>
<dbReference type="Proteomes" id="UP000604046">
    <property type="component" value="Unassembled WGS sequence"/>
</dbReference>
<evidence type="ECO:0000256" key="1">
    <source>
        <dbReference type="SAM" id="MobiDB-lite"/>
    </source>
</evidence>
<dbReference type="SUPFAM" id="SSF56672">
    <property type="entry name" value="DNA/RNA polymerases"/>
    <property type="match status" value="1"/>
</dbReference>
<evidence type="ECO:0000313" key="3">
    <source>
        <dbReference type="Proteomes" id="UP000604046"/>
    </source>
</evidence>
<protein>
    <submittedName>
        <fullName evidence="2">Uncharacterized protein</fullName>
    </submittedName>
</protein>
<organism evidence="2 3">
    <name type="scientific">Symbiodinium natans</name>
    <dbReference type="NCBI Taxonomy" id="878477"/>
    <lineage>
        <taxon>Eukaryota</taxon>
        <taxon>Sar</taxon>
        <taxon>Alveolata</taxon>
        <taxon>Dinophyceae</taxon>
        <taxon>Suessiales</taxon>
        <taxon>Symbiodiniaceae</taxon>
        <taxon>Symbiodinium</taxon>
    </lineage>
</organism>
<feature type="compositionally biased region" description="Basic and acidic residues" evidence="1">
    <location>
        <begin position="1016"/>
        <end position="1025"/>
    </location>
</feature>
<dbReference type="InterPro" id="IPR052055">
    <property type="entry name" value="Hepadnavirus_pol/RT"/>
</dbReference>
<feature type="region of interest" description="Disordered" evidence="1">
    <location>
        <begin position="279"/>
        <end position="318"/>
    </location>
</feature>
<gene>
    <name evidence="2" type="ORF">SNAT2548_LOCUS32140</name>
</gene>
<evidence type="ECO:0000313" key="2">
    <source>
        <dbReference type="EMBL" id="CAE7566790.1"/>
    </source>
</evidence>
<dbReference type="OrthoDB" id="435512at2759"/>
<keyword evidence="3" id="KW-1185">Reference proteome</keyword>
<dbReference type="AlphaFoldDB" id="A0A812U9U6"/>